<dbReference type="Proteomes" id="UP000019132">
    <property type="component" value="Unassembled WGS sequence"/>
</dbReference>
<dbReference type="eggNOG" id="ENOG502R9QC">
    <property type="taxonomic scope" value="Eukaryota"/>
</dbReference>
<proteinExistence type="predicted"/>
<keyword evidence="3" id="KW-1185">Reference proteome</keyword>
<dbReference type="EMBL" id="GL376634">
    <property type="status" value="NOT_ANNOTATED_CDS"/>
    <property type="molecule type" value="Genomic_DNA"/>
</dbReference>
<accession>K3WA81</accession>
<name>K3WA81_GLOUD</name>
<dbReference type="HOGENOM" id="CLU_1638796_0_0_1"/>
<dbReference type="VEuPathDB" id="FungiDB:PYU1_G001870"/>
<evidence type="ECO:0000313" key="3">
    <source>
        <dbReference type="Proteomes" id="UP000019132"/>
    </source>
</evidence>
<keyword evidence="1" id="KW-0812">Transmembrane</keyword>
<reference evidence="3" key="1">
    <citation type="journal article" date="2010" name="Genome Biol.">
        <title>Genome sequence of the necrotrophic plant pathogen Pythium ultimum reveals original pathogenicity mechanisms and effector repertoire.</title>
        <authorList>
            <person name="Levesque C.A."/>
            <person name="Brouwer H."/>
            <person name="Cano L."/>
            <person name="Hamilton J.P."/>
            <person name="Holt C."/>
            <person name="Huitema E."/>
            <person name="Raffaele S."/>
            <person name="Robideau G.P."/>
            <person name="Thines M."/>
            <person name="Win J."/>
            <person name="Zerillo M.M."/>
            <person name="Beakes G.W."/>
            <person name="Boore J.L."/>
            <person name="Busam D."/>
            <person name="Dumas B."/>
            <person name="Ferriera S."/>
            <person name="Fuerstenberg S.I."/>
            <person name="Gachon C.M."/>
            <person name="Gaulin E."/>
            <person name="Govers F."/>
            <person name="Grenville-Briggs L."/>
            <person name="Horner N."/>
            <person name="Hostetler J."/>
            <person name="Jiang R.H."/>
            <person name="Johnson J."/>
            <person name="Krajaejun T."/>
            <person name="Lin H."/>
            <person name="Meijer H.J."/>
            <person name="Moore B."/>
            <person name="Morris P."/>
            <person name="Phuntmart V."/>
            <person name="Puiu D."/>
            <person name="Shetty J."/>
            <person name="Stajich J.E."/>
            <person name="Tripathy S."/>
            <person name="Wawra S."/>
            <person name="van West P."/>
            <person name="Whitty B.R."/>
            <person name="Coutinho P.M."/>
            <person name="Henrissat B."/>
            <person name="Martin F."/>
            <person name="Thomas P.D."/>
            <person name="Tyler B.M."/>
            <person name="De Vries R.P."/>
            <person name="Kamoun S."/>
            <person name="Yandell M."/>
            <person name="Tisserat N."/>
            <person name="Buell C.R."/>
        </authorList>
    </citation>
    <scope>NUCLEOTIDE SEQUENCE</scope>
    <source>
        <strain evidence="3">DAOM:BR144</strain>
    </source>
</reference>
<reference evidence="3" key="2">
    <citation type="submission" date="2010-04" db="EMBL/GenBank/DDBJ databases">
        <authorList>
            <person name="Buell R."/>
            <person name="Hamilton J."/>
            <person name="Hostetler J."/>
        </authorList>
    </citation>
    <scope>NUCLEOTIDE SEQUENCE [LARGE SCALE GENOMIC DNA]</scope>
    <source>
        <strain evidence="3">DAOM:BR144</strain>
    </source>
</reference>
<dbReference type="EnsemblProtists" id="PYU1_T001872">
    <property type="protein sequence ID" value="PYU1_T001872"/>
    <property type="gene ID" value="PYU1_G001870"/>
</dbReference>
<dbReference type="AlphaFoldDB" id="K3WA81"/>
<keyword evidence="1" id="KW-0472">Membrane</keyword>
<protein>
    <submittedName>
        <fullName evidence="2">Uncharacterized protein</fullName>
    </submittedName>
</protein>
<reference evidence="2" key="3">
    <citation type="submission" date="2015-02" db="UniProtKB">
        <authorList>
            <consortium name="EnsemblProtists"/>
        </authorList>
    </citation>
    <scope>IDENTIFICATION</scope>
    <source>
        <strain evidence="2">DAOM BR144</strain>
    </source>
</reference>
<evidence type="ECO:0000313" key="2">
    <source>
        <dbReference type="EnsemblProtists" id="PYU1_T001872"/>
    </source>
</evidence>
<dbReference type="InParanoid" id="K3WA81"/>
<organism evidence="2 3">
    <name type="scientific">Globisporangium ultimum (strain ATCC 200006 / CBS 805.95 / DAOM BR144)</name>
    <name type="common">Pythium ultimum</name>
    <dbReference type="NCBI Taxonomy" id="431595"/>
    <lineage>
        <taxon>Eukaryota</taxon>
        <taxon>Sar</taxon>
        <taxon>Stramenopiles</taxon>
        <taxon>Oomycota</taxon>
        <taxon>Peronosporomycetes</taxon>
        <taxon>Pythiales</taxon>
        <taxon>Pythiaceae</taxon>
        <taxon>Globisporangium</taxon>
    </lineage>
</organism>
<keyword evidence="1" id="KW-1133">Transmembrane helix</keyword>
<sequence>MLNQVEELIWTLVMTVLVCVLITNASCFTSGFCCCCSGARQHRRRRIEDEQTQFVQLVAQNDHEYSVLLMDIADMVLDPNLVFATCLVQCLRLENGSRSVFSGNLEGLCLRSLIPVLESEHQATRFVFRLMVIEFEETFGIRKKLLISNAYILLNRHARARH</sequence>
<feature type="transmembrane region" description="Helical" evidence="1">
    <location>
        <begin position="12"/>
        <end position="36"/>
    </location>
</feature>
<evidence type="ECO:0000256" key="1">
    <source>
        <dbReference type="SAM" id="Phobius"/>
    </source>
</evidence>